<sequence length="205" mass="22571">MPYDRTVTLESLIHTAGIRTAAILAALFNAAVKIGHGNKDSGPGMITQDQASAILKAQPKTREGKKLRYFDYLYGKRLKIDLSEAYTSGIVAGQYDFYYGRGTAKRAFEILKATGDPCHSDILALQQTSRLAAGFRISGTSRQGPGTVTEGNLAEAMELLEPPTDEEVERLREKYGVHSPEYQSAFSRQVGCNRYRETPCTTINL</sequence>
<name>A0A1F8EJN2_9BACT</name>
<dbReference type="EMBL" id="MGJD01000024">
    <property type="protein sequence ID" value="OGN00279.1"/>
    <property type="molecule type" value="Genomic_DNA"/>
</dbReference>
<reference evidence="1 2" key="1">
    <citation type="journal article" date="2016" name="Nat. Commun.">
        <title>Thousands of microbial genomes shed light on interconnected biogeochemical processes in an aquifer system.</title>
        <authorList>
            <person name="Anantharaman K."/>
            <person name="Brown C.T."/>
            <person name="Hug L.A."/>
            <person name="Sharon I."/>
            <person name="Castelle C.J."/>
            <person name="Probst A.J."/>
            <person name="Thomas B.C."/>
            <person name="Singh A."/>
            <person name="Wilkins M.J."/>
            <person name="Karaoz U."/>
            <person name="Brodie E.L."/>
            <person name="Williams K.H."/>
            <person name="Hubbard S.S."/>
            <person name="Banfield J.F."/>
        </authorList>
    </citation>
    <scope>NUCLEOTIDE SEQUENCE [LARGE SCALE GENOMIC DNA]</scope>
</reference>
<dbReference type="Proteomes" id="UP000177117">
    <property type="component" value="Unassembled WGS sequence"/>
</dbReference>
<protein>
    <submittedName>
        <fullName evidence="1">Uncharacterized protein</fullName>
    </submittedName>
</protein>
<accession>A0A1F8EJN2</accession>
<dbReference type="AlphaFoldDB" id="A0A1F8EJN2"/>
<proteinExistence type="predicted"/>
<evidence type="ECO:0000313" key="2">
    <source>
        <dbReference type="Proteomes" id="UP000177117"/>
    </source>
</evidence>
<organism evidence="1 2">
    <name type="scientific">Candidatus Yanofskybacteria bacterium RIFCSPHIGHO2_01_FULL_41_53</name>
    <dbReference type="NCBI Taxonomy" id="1802663"/>
    <lineage>
        <taxon>Bacteria</taxon>
        <taxon>Candidatus Yanofskyibacteriota</taxon>
    </lineage>
</organism>
<comment type="caution">
    <text evidence="1">The sequence shown here is derived from an EMBL/GenBank/DDBJ whole genome shotgun (WGS) entry which is preliminary data.</text>
</comment>
<evidence type="ECO:0000313" key="1">
    <source>
        <dbReference type="EMBL" id="OGN00279.1"/>
    </source>
</evidence>
<gene>
    <name evidence="1" type="ORF">A2650_04580</name>
</gene>